<dbReference type="Proteomes" id="UP000799423">
    <property type="component" value="Unassembled WGS sequence"/>
</dbReference>
<dbReference type="OrthoDB" id="3753404at2759"/>
<organism evidence="1 2">
    <name type="scientific">Plenodomus tracheiphilus IPT5</name>
    <dbReference type="NCBI Taxonomy" id="1408161"/>
    <lineage>
        <taxon>Eukaryota</taxon>
        <taxon>Fungi</taxon>
        <taxon>Dikarya</taxon>
        <taxon>Ascomycota</taxon>
        <taxon>Pezizomycotina</taxon>
        <taxon>Dothideomycetes</taxon>
        <taxon>Pleosporomycetidae</taxon>
        <taxon>Pleosporales</taxon>
        <taxon>Pleosporineae</taxon>
        <taxon>Leptosphaeriaceae</taxon>
        <taxon>Plenodomus</taxon>
    </lineage>
</organism>
<dbReference type="PANTHER" id="PTHR38797:SF4">
    <property type="entry name" value="NUCLEAR PORE COMPLEX PROTEIN NUP85"/>
    <property type="match status" value="1"/>
</dbReference>
<dbReference type="EMBL" id="MU006296">
    <property type="protein sequence ID" value="KAF2853133.1"/>
    <property type="molecule type" value="Genomic_DNA"/>
</dbReference>
<gene>
    <name evidence="1" type="ORF">T440DRAFT_319297</name>
</gene>
<keyword evidence="2" id="KW-1185">Reference proteome</keyword>
<sequence length="336" mass="37148">MTEAWKEEQLSWLARSHEVRQRELDSSASYEEFPQPASSQVALIQIFTDVLDETHTPATAAQQISDWVLSVPDSDVCYDIFLAYQNMIGVLFSGARQLSSQKHLRILADLAVELAKLPDVYNTKKEPMDFEGGLVVVLPGERVKLPCQTGGGLWSGLPDFALTMRDDLNSGPTSFFHTLGPGRDDQQQQQVYRQAEDKYTNINTFAALIAKQHAPQESPLCSCVHYAFAVFAFLENGPDTARGRFSHLTVRAAAIWLTIAGEELVASGSPSAKYDYTSGSLWAAEGGTNTVDVKRLRFWKERFQQLRESGRLLSQEAVDATIDAAAALDRLIAAQS</sequence>
<dbReference type="PANTHER" id="PTHR38797">
    <property type="entry name" value="NUCLEAR PORE COMPLEX PROTEIN NUP85-RELATED"/>
    <property type="match status" value="1"/>
</dbReference>
<evidence type="ECO:0000313" key="2">
    <source>
        <dbReference type="Proteomes" id="UP000799423"/>
    </source>
</evidence>
<dbReference type="InterPro" id="IPR022085">
    <property type="entry name" value="OpdG"/>
</dbReference>
<dbReference type="Pfam" id="PF12311">
    <property type="entry name" value="DUF3632"/>
    <property type="match status" value="1"/>
</dbReference>
<reference evidence="1" key="1">
    <citation type="submission" date="2020-01" db="EMBL/GenBank/DDBJ databases">
        <authorList>
            <consortium name="DOE Joint Genome Institute"/>
            <person name="Haridas S."/>
            <person name="Albert R."/>
            <person name="Binder M."/>
            <person name="Bloem J."/>
            <person name="Labutti K."/>
            <person name="Salamov A."/>
            <person name="Andreopoulos B."/>
            <person name="Baker S.E."/>
            <person name="Barry K."/>
            <person name="Bills G."/>
            <person name="Bluhm B.H."/>
            <person name="Cannon C."/>
            <person name="Castanera R."/>
            <person name="Culley D.E."/>
            <person name="Daum C."/>
            <person name="Ezra D."/>
            <person name="Gonzalez J.B."/>
            <person name="Henrissat B."/>
            <person name="Kuo A."/>
            <person name="Liang C."/>
            <person name="Lipzen A."/>
            <person name="Lutzoni F."/>
            <person name="Magnuson J."/>
            <person name="Mondo S."/>
            <person name="Nolan M."/>
            <person name="Ohm R."/>
            <person name="Pangilinan J."/>
            <person name="Park H.-J."/>
            <person name="Ramirez L."/>
            <person name="Alfaro M."/>
            <person name="Sun H."/>
            <person name="Tritt A."/>
            <person name="Yoshinaga Y."/>
            <person name="Zwiers L.-H."/>
            <person name="Turgeon B.G."/>
            <person name="Goodwin S.B."/>
            <person name="Spatafora J.W."/>
            <person name="Crous P.W."/>
            <person name="Grigoriev I.V."/>
        </authorList>
    </citation>
    <scope>NUCLEOTIDE SEQUENCE</scope>
    <source>
        <strain evidence="1">IPT5</strain>
    </source>
</reference>
<dbReference type="InterPro" id="IPR053204">
    <property type="entry name" value="Oxopyrrolidines_Biosynth-assoc"/>
</dbReference>
<dbReference type="AlphaFoldDB" id="A0A6A7BCR3"/>
<accession>A0A6A7BCR3</accession>
<proteinExistence type="predicted"/>
<evidence type="ECO:0000313" key="1">
    <source>
        <dbReference type="EMBL" id="KAF2853133.1"/>
    </source>
</evidence>
<name>A0A6A7BCR3_9PLEO</name>
<protein>
    <submittedName>
        <fullName evidence="1">Uncharacterized protein</fullName>
    </submittedName>
</protein>